<name>A0A8D3Y278_9GAMM</name>
<dbReference type="EMBL" id="CP007511">
    <property type="protein sequence ID" value="AJE15969.1"/>
    <property type="molecule type" value="Genomic_DNA"/>
</dbReference>
<keyword evidence="5" id="KW-1185">Reference proteome</keyword>
<gene>
    <name evidence="2" type="ORF">CL52_13325</name>
    <name evidence="3" type="ORF">SAMN05660875_102147</name>
</gene>
<reference evidence="2 4" key="3">
    <citation type="journal article" name="Genome Announc.">
        <title>Complete Genome Sequence of Pseudomonas balearica DSM 6083T.</title>
        <authorList>
            <person name="Bennasar-Figueras A."/>
            <person name="Salva-Serra F."/>
            <person name="Jaen-Luchoro D."/>
            <person name="Segui C."/>
            <person name="Aliaga F."/>
            <person name="Busquets A."/>
            <person name="Gomila M."/>
            <person name="Moore E.R."/>
            <person name="Lalucat J."/>
        </authorList>
    </citation>
    <scope>NUCLEOTIDE SEQUENCE [LARGE SCALE GENOMIC DNA]</scope>
    <source>
        <strain evidence="4">DSM 6083</strain>
        <strain evidence="2">DSM6083</strain>
    </source>
</reference>
<dbReference type="Proteomes" id="UP000182276">
    <property type="component" value="Unassembled WGS sequence"/>
</dbReference>
<keyword evidence="1" id="KW-0732">Signal</keyword>
<dbReference type="Gene3D" id="3.10.450.160">
    <property type="entry name" value="inner membrane protein cigr"/>
    <property type="match status" value="1"/>
</dbReference>
<protein>
    <submittedName>
        <fullName evidence="2">Membrane protein</fullName>
    </submittedName>
</protein>
<dbReference type="GeneID" id="77260884"/>
<organism evidence="2 4">
    <name type="scientific">Stutzerimonas balearica DSM 6083</name>
    <dbReference type="NCBI Taxonomy" id="1123016"/>
    <lineage>
        <taxon>Bacteria</taxon>
        <taxon>Pseudomonadati</taxon>
        <taxon>Pseudomonadota</taxon>
        <taxon>Gammaproteobacteria</taxon>
        <taxon>Pseudomonadales</taxon>
        <taxon>Pseudomonadaceae</taxon>
        <taxon>Stutzerimonas</taxon>
    </lineage>
</organism>
<reference evidence="3 5" key="2">
    <citation type="submission" date="2016-10" db="EMBL/GenBank/DDBJ databases">
        <authorList>
            <person name="Varghese N."/>
            <person name="Submissions S."/>
        </authorList>
    </citation>
    <scope>NUCLEOTIDE SEQUENCE [LARGE SCALE GENOMIC DNA]</scope>
    <source>
        <strain evidence="3 5">DSM 6083</strain>
    </source>
</reference>
<proteinExistence type="predicted"/>
<dbReference type="Proteomes" id="UP000031271">
    <property type="component" value="Chromosome"/>
</dbReference>
<dbReference type="NCBIfam" id="NF040487">
    <property type="entry name" value="T3SS_CigR_fam"/>
    <property type="match status" value="1"/>
</dbReference>
<evidence type="ECO:0000313" key="5">
    <source>
        <dbReference type="Proteomes" id="UP000182276"/>
    </source>
</evidence>
<dbReference type="EMBL" id="FNHO01000002">
    <property type="protein sequence ID" value="SDM08810.1"/>
    <property type="molecule type" value="Genomic_DNA"/>
</dbReference>
<reference evidence="4" key="1">
    <citation type="submission" date="2014-03" db="EMBL/GenBank/DDBJ databases">
        <title>Complete genome of Pseudomonas balearica DSM 6083T, a sewage water isolate from an enrichment with 2-methylnaphthalene.</title>
        <authorList>
            <person name="Salva-Serra F."/>
            <person name="Jaen-Luchoro D."/>
            <person name="Busquets A."/>
            <person name="Pena A."/>
            <person name="Gomila M."/>
            <person name="Bosch R."/>
            <person name="Nogales B."/>
            <person name="Garcia-Valdes E."/>
            <person name="Lalucat J."/>
            <person name="Bennasar A."/>
        </authorList>
    </citation>
    <scope>NUCLEOTIDE SEQUENCE [LARGE SCALE GENOMIC DNA]</scope>
    <source>
        <strain evidence="4">DSM 6083</strain>
    </source>
</reference>
<dbReference type="AlphaFoldDB" id="A0A8D3Y278"/>
<sequence>MNSMNKWISPFASAAVLAVACSANLAIAELKHGMPGQGKPGAAYTHDLHGPTIDVRDVRRTLERHRDLWQPASSLPPGIRKNLARGKPLPPGIAMKLDQRLLDRLPHYAGYEWRQVGRDLLLIAASGAIYEILENVLD</sequence>
<feature type="signal peptide" evidence="1">
    <location>
        <begin position="1"/>
        <end position="28"/>
    </location>
</feature>
<evidence type="ECO:0000313" key="3">
    <source>
        <dbReference type="EMBL" id="SDM08810.1"/>
    </source>
</evidence>
<dbReference type="RefSeq" id="WP_043221152.1">
    <property type="nucleotide sequence ID" value="NZ_CP007511.1"/>
</dbReference>
<dbReference type="PROSITE" id="PS51257">
    <property type="entry name" value="PROKAR_LIPOPROTEIN"/>
    <property type="match status" value="1"/>
</dbReference>
<accession>A0A8D3Y278</accession>
<evidence type="ECO:0000313" key="2">
    <source>
        <dbReference type="EMBL" id="AJE15969.1"/>
    </source>
</evidence>
<evidence type="ECO:0000256" key="1">
    <source>
        <dbReference type="SAM" id="SignalP"/>
    </source>
</evidence>
<evidence type="ECO:0000313" key="4">
    <source>
        <dbReference type="Proteomes" id="UP000031271"/>
    </source>
</evidence>
<feature type="chain" id="PRO_5034343511" evidence="1">
    <location>
        <begin position="29"/>
        <end position="138"/>
    </location>
</feature>
<dbReference type="KEGG" id="pbm:CL52_13325"/>